<feature type="compositionally biased region" description="Basic and acidic residues" evidence="1">
    <location>
        <begin position="21"/>
        <end position="41"/>
    </location>
</feature>
<dbReference type="Proteomes" id="UP001046870">
    <property type="component" value="Chromosome 4"/>
</dbReference>
<organism evidence="2 3">
    <name type="scientific">Megalops atlanticus</name>
    <name type="common">Tarpon</name>
    <name type="synonym">Clupea gigantea</name>
    <dbReference type="NCBI Taxonomy" id="7932"/>
    <lineage>
        <taxon>Eukaryota</taxon>
        <taxon>Metazoa</taxon>
        <taxon>Chordata</taxon>
        <taxon>Craniata</taxon>
        <taxon>Vertebrata</taxon>
        <taxon>Euteleostomi</taxon>
        <taxon>Actinopterygii</taxon>
        <taxon>Neopterygii</taxon>
        <taxon>Teleostei</taxon>
        <taxon>Elopiformes</taxon>
        <taxon>Megalopidae</taxon>
        <taxon>Megalops</taxon>
    </lineage>
</organism>
<sequence length="133" mass="14018">MQEACGGGWLGAGQIQHWGLTRREVSGKEPQRGPGDREQDRFGPTGSVASGAERTDQGGDRSGDRGSRDGGHCPTKARAAEGGWWFVAMGTLDRGQALALSLAPLVAVVQSLRDGEQALIFAPLSRGDSIWAM</sequence>
<comment type="caution">
    <text evidence="2">The sequence shown here is derived from an EMBL/GenBank/DDBJ whole genome shotgun (WGS) entry which is preliminary data.</text>
</comment>
<evidence type="ECO:0000256" key="1">
    <source>
        <dbReference type="SAM" id="MobiDB-lite"/>
    </source>
</evidence>
<keyword evidence="3" id="KW-1185">Reference proteome</keyword>
<dbReference type="EMBL" id="JAFDVH010000004">
    <property type="protein sequence ID" value="KAG7481491.1"/>
    <property type="molecule type" value="Genomic_DNA"/>
</dbReference>
<dbReference type="AlphaFoldDB" id="A0A9D3QDN1"/>
<evidence type="ECO:0000313" key="2">
    <source>
        <dbReference type="EMBL" id="KAG7481491.1"/>
    </source>
</evidence>
<gene>
    <name evidence="2" type="ORF">MATL_G00067300</name>
</gene>
<name>A0A9D3QDN1_MEGAT</name>
<reference evidence="2" key="1">
    <citation type="submission" date="2021-01" db="EMBL/GenBank/DDBJ databases">
        <authorList>
            <person name="Zahm M."/>
            <person name="Roques C."/>
            <person name="Cabau C."/>
            <person name="Klopp C."/>
            <person name="Donnadieu C."/>
            <person name="Jouanno E."/>
            <person name="Lampietro C."/>
            <person name="Louis A."/>
            <person name="Herpin A."/>
            <person name="Echchiki A."/>
            <person name="Berthelot C."/>
            <person name="Parey E."/>
            <person name="Roest-Crollius H."/>
            <person name="Braasch I."/>
            <person name="Postlethwait J."/>
            <person name="Bobe J."/>
            <person name="Montfort J."/>
            <person name="Bouchez O."/>
            <person name="Begum T."/>
            <person name="Mejri S."/>
            <person name="Adams A."/>
            <person name="Chen W.-J."/>
            <person name="Guiguen Y."/>
        </authorList>
    </citation>
    <scope>NUCLEOTIDE SEQUENCE</scope>
    <source>
        <strain evidence="2">YG-15Mar2019-1</strain>
        <tissue evidence="2">Brain</tissue>
    </source>
</reference>
<proteinExistence type="predicted"/>
<feature type="compositionally biased region" description="Basic and acidic residues" evidence="1">
    <location>
        <begin position="53"/>
        <end position="71"/>
    </location>
</feature>
<feature type="region of interest" description="Disordered" evidence="1">
    <location>
        <begin position="19"/>
        <end position="77"/>
    </location>
</feature>
<protein>
    <submittedName>
        <fullName evidence="2">Uncharacterized protein</fullName>
    </submittedName>
</protein>
<evidence type="ECO:0000313" key="3">
    <source>
        <dbReference type="Proteomes" id="UP001046870"/>
    </source>
</evidence>
<accession>A0A9D3QDN1</accession>